<evidence type="ECO:0000256" key="1">
    <source>
        <dbReference type="ARBA" id="ARBA00007274"/>
    </source>
</evidence>
<dbReference type="InterPro" id="IPR051159">
    <property type="entry name" value="Hexapeptide_acetyltransf"/>
</dbReference>
<protein>
    <submittedName>
        <fullName evidence="5">Trimeric LpxA-like protein</fullName>
    </submittedName>
</protein>
<dbReference type="Pfam" id="PF14602">
    <property type="entry name" value="Hexapep_2"/>
    <property type="match status" value="1"/>
</dbReference>
<dbReference type="PANTHER" id="PTHR23416">
    <property type="entry name" value="SIALIC ACID SYNTHASE-RELATED"/>
    <property type="match status" value="1"/>
</dbReference>
<feature type="compositionally biased region" description="Polar residues" evidence="3">
    <location>
        <begin position="132"/>
        <end position="143"/>
    </location>
</feature>
<dbReference type="GeneID" id="39584090"/>
<evidence type="ECO:0000313" key="5">
    <source>
        <dbReference type="EMBL" id="ROT35652.1"/>
    </source>
</evidence>
<keyword evidence="2" id="KW-0808">Transferase</keyword>
<dbReference type="EMBL" id="ML119061">
    <property type="protein sequence ID" value="ROT35652.1"/>
    <property type="molecule type" value="Genomic_DNA"/>
</dbReference>
<dbReference type="SMART" id="SM01266">
    <property type="entry name" value="Mac"/>
    <property type="match status" value="1"/>
</dbReference>
<dbReference type="GO" id="GO:0008374">
    <property type="term" value="F:O-acyltransferase activity"/>
    <property type="evidence" value="ECO:0007669"/>
    <property type="project" value="TreeGrafter"/>
</dbReference>
<sequence>MLTNMIGNNCIRGEFVCAGYPPQRGTGWQKPDNKGATIPLESKDPSYVPPGAYGMPQQTPYGGQPSVAPRRDPLPPYSRGQPLRIDPPQGRPLVNEDDRPTASTIPSASVASPEHKLSALPYTPANVFPTPVSAQGPPQQSGFSERKEYQRVPPLHDLTRTEPETPHPGNTLPQINILHPTRTNSPAPPPPQPPTTNVQVAAQLALSHAQFPGNRQRTQKEEMLSGRHYYPFDKELVLERERCSAACWRFNNSTNPNNGVSPAERARLFREILQPRDPIQISPTLASPVTNVGRVGDNVVVEAPFTCDYGYNITIGQNVIVGRNCTIIDTCEVKIGDNCHIGPNVNIYTATLPIDPKRRMGSKGPQLGRPITIEQDCWIGGGAIILPGRVIGKGSTVGAGAIVTKTVYDDANLLVGRPALHYCGGQPGSRSSRHLLMTRRLPTVLRCSAT</sequence>
<dbReference type="InterPro" id="IPR001451">
    <property type="entry name" value="Hexapep"/>
</dbReference>
<dbReference type="STRING" id="1314773.A0A3N2PM93"/>
<keyword evidence="6" id="KW-1185">Reference proteome</keyword>
<dbReference type="SUPFAM" id="SSF51161">
    <property type="entry name" value="Trimeric LpxA-like enzymes"/>
    <property type="match status" value="1"/>
</dbReference>
<dbReference type="RefSeq" id="XP_028463458.1">
    <property type="nucleotide sequence ID" value="XM_028615613.1"/>
</dbReference>
<feature type="region of interest" description="Disordered" evidence="3">
    <location>
        <begin position="128"/>
        <end position="152"/>
    </location>
</feature>
<organism evidence="5 6">
    <name type="scientific">Sodiomyces alkalinus (strain CBS 110278 / VKM F-3762 / F11)</name>
    <name type="common">Alkaliphilic filamentous fungus</name>
    <dbReference type="NCBI Taxonomy" id="1314773"/>
    <lineage>
        <taxon>Eukaryota</taxon>
        <taxon>Fungi</taxon>
        <taxon>Dikarya</taxon>
        <taxon>Ascomycota</taxon>
        <taxon>Pezizomycotina</taxon>
        <taxon>Sordariomycetes</taxon>
        <taxon>Hypocreomycetidae</taxon>
        <taxon>Glomerellales</taxon>
        <taxon>Plectosphaerellaceae</taxon>
        <taxon>Sodiomyces</taxon>
    </lineage>
</organism>
<gene>
    <name evidence="5" type="ORF">SODALDRAFT_71653</name>
</gene>
<reference evidence="5 6" key="1">
    <citation type="journal article" date="2018" name="Mol. Ecol.">
        <title>The obligate alkalophilic soda-lake fungus Sodiomyces alkalinus has shifted to a protein diet.</title>
        <authorList>
            <person name="Grum-Grzhimaylo A.A."/>
            <person name="Falkoski D.L."/>
            <person name="van den Heuvel J."/>
            <person name="Valero-Jimenez C.A."/>
            <person name="Min B."/>
            <person name="Choi I.G."/>
            <person name="Lipzen A."/>
            <person name="Daum C.G."/>
            <person name="Aanen D.K."/>
            <person name="Tsang A."/>
            <person name="Henrissat B."/>
            <person name="Bilanenko E.N."/>
            <person name="de Vries R.P."/>
            <person name="van Kan J.A.L."/>
            <person name="Grigoriev I.V."/>
            <person name="Debets A.J.M."/>
        </authorList>
    </citation>
    <scope>NUCLEOTIDE SEQUENCE [LARGE SCALE GENOMIC DNA]</scope>
    <source>
        <strain evidence="5 6">F11</strain>
    </source>
</reference>
<dbReference type="OrthoDB" id="25818at2759"/>
<dbReference type="PANTHER" id="PTHR23416:SF76">
    <property type="entry name" value="ZN(II)2CYS6 TRANSCRIPTION FACTOR (EUROFUNG)"/>
    <property type="match status" value="1"/>
</dbReference>
<dbReference type="Proteomes" id="UP000272025">
    <property type="component" value="Unassembled WGS sequence"/>
</dbReference>
<name>A0A3N2PM93_SODAK</name>
<evidence type="ECO:0000259" key="4">
    <source>
        <dbReference type="SMART" id="SM01266"/>
    </source>
</evidence>
<dbReference type="Gene3D" id="2.160.10.10">
    <property type="entry name" value="Hexapeptide repeat proteins"/>
    <property type="match status" value="1"/>
</dbReference>
<dbReference type="InterPro" id="IPR011004">
    <property type="entry name" value="Trimer_LpxA-like_sf"/>
</dbReference>
<dbReference type="AlphaFoldDB" id="A0A3N2PM93"/>
<feature type="compositionally biased region" description="Polar residues" evidence="3">
    <location>
        <begin position="101"/>
        <end position="110"/>
    </location>
</feature>
<dbReference type="Pfam" id="PF12464">
    <property type="entry name" value="Mac"/>
    <property type="match status" value="1"/>
</dbReference>
<accession>A0A3N2PM93</accession>
<proteinExistence type="inferred from homology"/>
<dbReference type="Pfam" id="PF00132">
    <property type="entry name" value="Hexapep"/>
    <property type="match status" value="1"/>
</dbReference>
<feature type="region of interest" description="Disordered" evidence="3">
    <location>
        <begin position="24"/>
        <end position="115"/>
    </location>
</feature>
<feature type="domain" description="Maltose/galactoside acetyltransferase" evidence="4">
    <location>
        <begin position="220"/>
        <end position="278"/>
    </location>
</feature>
<comment type="similarity">
    <text evidence="1">Belongs to the transferase hexapeptide repeat family.</text>
</comment>
<evidence type="ECO:0000313" key="6">
    <source>
        <dbReference type="Proteomes" id="UP000272025"/>
    </source>
</evidence>
<dbReference type="GO" id="GO:0016407">
    <property type="term" value="F:acetyltransferase activity"/>
    <property type="evidence" value="ECO:0007669"/>
    <property type="project" value="InterPro"/>
</dbReference>
<dbReference type="CDD" id="cd03357">
    <property type="entry name" value="LbH_MAT_GAT"/>
    <property type="match status" value="1"/>
</dbReference>
<evidence type="ECO:0000256" key="3">
    <source>
        <dbReference type="SAM" id="MobiDB-lite"/>
    </source>
</evidence>
<dbReference type="InterPro" id="IPR024688">
    <property type="entry name" value="Mac_dom"/>
</dbReference>
<evidence type="ECO:0000256" key="2">
    <source>
        <dbReference type="ARBA" id="ARBA00022679"/>
    </source>
</evidence>